<dbReference type="Proteomes" id="UP001519332">
    <property type="component" value="Unassembled WGS sequence"/>
</dbReference>
<dbReference type="RefSeq" id="WP_209636061.1">
    <property type="nucleotide sequence ID" value="NZ_JAGINW010000001.1"/>
</dbReference>
<evidence type="ECO:0000313" key="2">
    <source>
        <dbReference type="EMBL" id="MBP2321281.1"/>
    </source>
</evidence>
<evidence type="ECO:0000313" key="3">
    <source>
        <dbReference type="Proteomes" id="UP001519332"/>
    </source>
</evidence>
<sequence length="155" mass="16516">MPDGSQQPVDPAAQRAQEQMREWKEKQHQGDGGGWWASIGNTIGDMMAAAEAGAFAVSPDTGAAIIKQLDAVKDQVSEMRRTGAFSSIGNLRMGGGYAADIARFNQQVRDETGPLLQNFMQELDQLSEAVRKSVAHYKGSDSGSQQSIDTSGGGL</sequence>
<feature type="region of interest" description="Disordered" evidence="1">
    <location>
        <begin position="134"/>
        <end position="155"/>
    </location>
</feature>
<proteinExistence type="predicted"/>
<organism evidence="2 3">
    <name type="scientific">Kibdelosporangium banguiense</name>
    <dbReference type="NCBI Taxonomy" id="1365924"/>
    <lineage>
        <taxon>Bacteria</taxon>
        <taxon>Bacillati</taxon>
        <taxon>Actinomycetota</taxon>
        <taxon>Actinomycetes</taxon>
        <taxon>Pseudonocardiales</taxon>
        <taxon>Pseudonocardiaceae</taxon>
        <taxon>Kibdelosporangium</taxon>
    </lineage>
</organism>
<name>A0ABS4TBP9_9PSEU</name>
<accession>A0ABS4TBP9</accession>
<dbReference type="EMBL" id="JAGINW010000001">
    <property type="protein sequence ID" value="MBP2321281.1"/>
    <property type="molecule type" value="Genomic_DNA"/>
</dbReference>
<feature type="compositionally biased region" description="Polar residues" evidence="1">
    <location>
        <begin position="141"/>
        <end position="155"/>
    </location>
</feature>
<comment type="caution">
    <text evidence="2">The sequence shown here is derived from an EMBL/GenBank/DDBJ whole genome shotgun (WGS) entry which is preliminary data.</text>
</comment>
<feature type="region of interest" description="Disordered" evidence="1">
    <location>
        <begin position="1"/>
        <end position="33"/>
    </location>
</feature>
<evidence type="ECO:0008006" key="4">
    <source>
        <dbReference type="Google" id="ProtNLM"/>
    </source>
</evidence>
<reference evidence="2 3" key="1">
    <citation type="submission" date="2021-03" db="EMBL/GenBank/DDBJ databases">
        <title>Sequencing the genomes of 1000 actinobacteria strains.</title>
        <authorList>
            <person name="Klenk H.-P."/>
        </authorList>
    </citation>
    <scope>NUCLEOTIDE SEQUENCE [LARGE SCALE GENOMIC DNA]</scope>
    <source>
        <strain evidence="2 3">DSM 46670</strain>
    </source>
</reference>
<gene>
    <name evidence="2" type="ORF">JOF56_001666</name>
</gene>
<keyword evidence="3" id="KW-1185">Reference proteome</keyword>
<evidence type="ECO:0000256" key="1">
    <source>
        <dbReference type="SAM" id="MobiDB-lite"/>
    </source>
</evidence>
<feature type="compositionally biased region" description="Basic and acidic residues" evidence="1">
    <location>
        <begin position="18"/>
        <end position="29"/>
    </location>
</feature>
<protein>
    <recommendedName>
        <fullName evidence="4">WXG100 family type VII secretion target</fullName>
    </recommendedName>
</protein>